<reference evidence="2 3" key="1">
    <citation type="submission" date="2018-06" db="EMBL/GenBank/DDBJ databases">
        <title>Complete genome sequence of Paracoccus mutanolyticus strain RSP-02 isolated from cellulosic waste.</title>
        <authorList>
            <person name="Amrutha R.N."/>
            <person name="Shrivastav A."/>
            <person name="Buddana S.K."/>
            <person name="Deshpande U."/>
            <person name="Prakasham R.S."/>
        </authorList>
    </citation>
    <scope>NUCLEOTIDE SEQUENCE [LARGE SCALE GENOMIC DNA]</scope>
    <source>
        <strain evidence="2 3">RSP-02</strain>
    </source>
</reference>
<organism evidence="2 3">
    <name type="scientific">Paracoccus mutanolyticus</name>
    <dbReference type="NCBI Taxonomy" id="1499308"/>
    <lineage>
        <taxon>Bacteria</taxon>
        <taxon>Pseudomonadati</taxon>
        <taxon>Pseudomonadota</taxon>
        <taxon>Alphaproteobacteria</taxon>
        <taxon>Rhodobacterales</taxon>
        <taxon>Paracoccaceae</taxon>
        <taxon>Paracoccus</taxon>
    </lineage>
</organism>
<proteinExistence type="predicted"/>
<feature type="compositionally biased region" description="Basic and acidic residues" evidence="1">
    <location>
        <begin position="47"/>
        <end position="63"/>
    </location>
</feature>
<feature type="region of interest" description="Disordered" evidence="1">
    <location>
        <begin position="26"/>
        <end position="63"/>
    </location>
</feature>
<sequence>MMADRLIASPTITQTEIVAFACEQRRKAQPGHHRLRRLALGRGQRALPDKAKPGEEDLGHATT</sequence>
<evidence type="ECO:0000313" key="2">
    <source>
        <dbReference type="EMBL" id="AWX93894.1"/>
    </source>
</evidence>
<gene>
    <name evidence="2" type="ORF">DPM13_15110</name>
</gene>
<accession>A0ABM6WTD0</accession>
<evidence type="ECO:0000313" key="3">
    <source>
        <dbReference type="Proteomes" id="UP000249922"/>
    </source>
</evidence>
<name>A0ABM6WTD0_9RHOB</name>
<keyword evidence="3" id="KW-1185">Reference proteome</keyword>
<protein>
    <submittedName>
        <fullName evidence="2">Uncharacterized protein</fullName>
    </submittedName>
</protein>
<dbReference type="EMBL" id="CP030239">
    <property type="protein sequence ID" value="AWX93894.1"/>
    <property type="molecule type" value="Genomic_DNA"/>
</dbReference>
<evidence type="ECO:0000256" key="1">
    <source>
        <dbReference type="SAM" id="MobiDB-lite"/>
    </source>
</evidence>
<feature type="compositionally biased region" description="Basic residues" evidence="1">
    <location>
        <begin position="27"/>
        <end position="39"/>
    </location>
</feature>
<dbReference type="Proteomes" id="UP000249922">
    <property type="component" value="Chromosome"/>
</dbReference>